<dbReference type="InterPro" id="IPR003961">
    <property type="entry name" value="FN3_dom"/>
</dbReference>
<dbReference type="SUPFAM" id="SSF81324">
    <property type="entry name" value="Voltage-gated potassium channels"/>
    <property type="match status" value="2"/>
</dbReference>
<evidence type="ECO:0000256" key="4">
    <source>
        <dbReference type="ARBA" id="ARBA00022989"/>
    </source>
</evidence>
<evidence type="ECO:0000256" key="6">
    <source>
        <dbReference type="ARBA" id="ARBA00023136"/>
    </source>
</evidence>
<protein>
    <submittedName>
        <fullName evidence="12">Fibronectin type-III domain-containing protein</fullName>
    </submittedName>
</protein>
<dbReference type="GO" id="GO:0015271">
    <property type="term" value="F:outward rectifier potassium channel activity"/>
    <property type="evidence" value="ECO:0007669"/>
    <property type="project" value="TreeGrafter"/>
</dbReference>
<dbReference type="Gene3D" id="1.10.287.70">
    <property type="match status" value="1"/>
</dbReference>
<dbReference type="FunFam" id="2.60.40.10:FF:002077">
    <property type="entry name" value="TWiK family of potassium channels"/>
    <property type="match status" value="1"/>
</dbReference>
<keyword evidence="2 8" id="KW-0813">Transport</keyword>
<proteinExistence type="inferred from homology"/>
<evidence type="ECO:0000256" key="2">
    <source>
        <dbReference type="ARBA" id="ARBA00022448"/>
    </source>
</evidence>
<evidence type="ECO:0000256" key="1">
    <source>
        <dbReference type="ARBA" id="ARBA00004141"/>
    </source>
</evidence>
<evidence type="ECO:0000256" key="5">
    <source>
        <dbReference type="ARBA" id="ARBA00023065"/>
    </source>
</evidence>
<feature type="domain" description="Fibronectin type-III" evidence="10">
    <location>
        <begin position="488"/>
        <end position="582"/>
    </location>
</feature>
<dbReference type="InterPro" id="IPR013783">
    <property type="entry name" value="Ig-like_fold"/>
</dbReference>
<feature type="transmembrane region" description="Helical" evidence="9">
    <location>
        <begin position="122"/>
        <end position="141"/>
    </location>
</feature>
<sequence>MTRIMAALKTRVLTAHLGLIVTCALYIIAGAWIFQQLEGPRYEETKARQLEQIHSDSERYLEQVWDIVQDNQEFLKASHKKELVKKIQTESKHRFDKYVDSVFTAHRSFRHGFEDDSPSWDFVNAFFFTTTMLTSIGYGYVCPTTFFGRLFGVVYCLIGIPLTLVTVTSIAKFISETVFSMHYELWKLWMKYKNRNREGNGNDEENRTLFGDNEDEQEILDRVRLIRFPPIVVFMFAIVYGFFAAYIIQRWENWTYQESLYFTFISILTVGFGDYRPSPQNMLTVLLVIMGGIMLTTMCMDVVGRMYLKEIHYLGRKLQTNNPFYLIREAKARRRRQAMASLLAQLARGMIFAHKNYNELSRKLSKRKHSKRRNYHVLPDGNFMFARLPPDPPVDCQVISTSAYSVRLAWAPAFSADAQVTYNIRYRLKYMKTKEDSKVRELKGVKTHTSEIMSLESCSLYEFRITAVSKFGESKPVFLVQYTEPQLSPQHILATKLNANTVELTWEPPYKRTHDVKNYMVYWTDNPGARLSEWQKVTVYGRRVVFPELKYDWFYLFCANACFKDGQRSPLSRALFIKTDKLQFNSCYVGHSRTIEVMESISEHTEHSETSPLLKREYVSFAM</sequence>
<dbReference type="CDD" id="cd00063">
    <property type="entry name" value="FN3"/>
    <property type="match status" value="2"/>
</dbReference>
<dbReference type="PANTHER" id="PTHR11003:SF113">
    <property type="entry name" value="FIBRONECTIN TYPE-III DOMAIN-CONTAINING PROTEIN"/>
    <property type="match status" value="1"/>
</dbReference>
<reference evidence="12" key="1">
    <citation type="submission" date="2022-11" db="UniProtKB">
        <authorList>
            <consortium name="WormBaseParasite"/>
        </authorList>
    </citation>
    <scope>IDENTIFICATION</scope>
</reference>
<dbReference type="GO" id="GO:0005886">
    <property type="term" value="C:plasma membrane"/>
    <property type="evidence" value="ECO:0007669"/>
    <property type="project" value="TreeGrafter"/>
</dbReference>
<name>A0A914C290_9BILA</name>
<feature type="transmembrane region" description="Helical" evidence="9">
    <location>
        <begin position="228"/>
        <end position="248"/>
    </location>
</feature>
<dbReference type="Pfam" id="PF00041">
    <property type="entry name" value="fn3"/>
    <property type="match status" value="1"/>
</dbReference>
<evidence type="ECO:0000256" key="9">
    <source>
        <dbReference type="SAM" id="Phobius"/>
    </source>
</evidence>
<dbReference type="Pfam" id="PF07885">
    <property type="entry name" value="Ion_trans_2"/>
    <property type="match status" value="2"/>
</dbReference>
<keyword evidence="5 8" id="KW-0406">Ion transport</keyword>
<dbReference type="PANTHER" id="PTHR11003">
    <property type="entry name" value="POTASSIUM CHANNEL, SUBFAMILY K"/>
    <property type="match status" value="1"/>
</dbReference>
<dbReference type="InterPro" id="IPR036116">
    <property type="entry name" value="FN3_sf"/>
</dbReference>
<evidence type="ECO:0000259" key="10">
    <source>
        <dbReference type="PROSITE" id="PS50853"/>
    </source>
</evidence>
<evidence type="ECO:0000313" key="11">
    <source>
        <dbReference type="Proteomes" id="UP000887540"/>
    </source>
</evidence>
<accession>A0A914C290</accession>
<dbReference type="GO" id="GO:0022841">
    <property type="term" value="F:potassium ion leak channel activity"/>
    <property type="evidence" value="ECO:0007669"/>
    <property type="project" value="TreeGrafter"/>
</dbReference>
<feature type="transmembrane region" description="Helical" evidence="9">
    <location>
        <begin position="153"/>
        <end position="174"/>
    </location>
</feature>
<dbReference type="GO" id="GO:0030322">
    <property type="term" value="P:stabilization of membrane potential"/>
    <property type="evidence" value="ECO:0007669"/>
    <property type="project" value="TreeGrafter"/>
</dbReference>
<dbReference type="PRINTS" id="PR01333">
    <property type="entry name" value="2POREKCHANEL"/>
</dbReference>
<feature type="transmembrane region" description="Helical" evidence="9">
    <location>
        <begin position="283"/>
        <end position="308"/>
    </location>
</feature>
<feature type="domain" description="Fibronectin type-III" evidence="10">
    <location>
        <begin position="392"/>
        <end position="487"/>
    </location>
</feature>
<comment type="subcellular location">
    <subcellularLocation>
        <location evidence="1">Membrane</location>
        <topology evidence="1">Multi-pass membrane protein</topology>
    </subcellularLocation>
</comment>
<organism evidence="11 12">
    <name type="scientific">Acrobeloides nanus</name>
    <dbReference type="NCBI Taxonomy" id="290746"/>
    <lineage>
        <taxon>Eukaryota</taxon>
        <taxon>Metazoa</taxon>
        <taxon>Ecdysozoa</taxon>
        <taxon>Nematoda</taxon>
        <taxon>Chromadorea</taxon>
        <taxon>Rhabditida</taxon>
        <taxon>Tylenchina</taxon>
        <taxon>Cephalobomorpha</taxon>
        <taxon>Cephaloboidea</taxon>
        <taxon>Cephalobidae</taxon>
        <taxon>Acrobeloides</taxon>
    </lineage>
</organism>
<evidence type="ECO:0000256" key="7">
    <source>
        <dbReference type="ARBA" id="ARBA00023303"/>
    </source>
</evidence>
<evidence type="ECO:0000313" key="12">
    <source>
        <dbReference type="WBParaSite" id="ACRNAN_Path_1572.g6114.t1"/>
    </source>
</evidence>
<keyword evidence="11" id="KW-1185">Reference proteome</keyword>
<comment type="similarity">
    <text evidence="8">Belongs to the two pore domain potassium channel (TC 1.A.1.8) family.</text>
</comment>
<dbReference type="SMART" id="SM00060">
    <property type="entry name" value="FN3"/>
    <property type="match status" value="2"/>
</dbReference>
<keyword evidence="6 9" id="KW-0472">Membrane</keyword>
<dbReference type="PROSITE" id="PS50853">
    <property type="entry name" value="FN3"/>
    <property type="match status" value="2"/>
</dbReference>
<dbReference type="InterPro" id="IPR003280">
    <property type="entry name" value="2pore_dom_K_chnl"/>
</dbReference>
<dbReference type="SUPFAM" id="SSF49265">
    <property type="entry name" value="Fibronectin type III"/>
    <property type="match status" value="1"/>
</dbReference>
<keyword evidence="3 8" id="KW-0812">Transmembrane</keyword>
<keyword evidence="4 9" id="KW-1133">Transmembrane helix</keyword>
<dbReference type="Gene3D" id="2.60.40.10">
    <property type="entry name" value="Immunoglobulins"/>
    <property type="match status" value="2"/>
</dbReference>
<evidence type="ECO:0000256" key="8">
    <source>
        <dbReference type="RuleBase" id="RU003857"/>
    </source>
</evidence>
<evidence type="ECO:0000256" key="3">
    <source>
        <dbReference type="ARBA" id="ARBA00022692"/>
    </source>
</evidence>
<feature type="transmembrane region" description="Helical" evidence="9">
    <location>
        <begin position="12"/>
        <end position="34"/>
    </location>
</feature>
<dbReference type="InterPro" id="IPR013099">
    <property type="entry name" value="K_chnl_dom"/>
</dbReference>
<keyword evidence="7 8" id="KW-0407">Ion channel</keyword>
<dbReference type="Proteomes" id="UP000887540">
    <property type="component" value="Unplaced"/>
</dbReference>
<dbReference type="WBParaSite" id="ACRNAN_Path_1572.g6114.t1">
    <property type="protein sequence ID" value="ACRNAN_Path_1572.g6114.t1"/>
    <property type="gene ID" value="ACRNAN_Path_1572.g6114"/>
</dbReference>
<dbReference type="AlphaFoldDB" id="A0A914C290"/>